<dbReference type="STRING" id="137246.A0A401S7Q5"/>
<keyword evidence="1" id="KW-0812">Transmembrane</keyword>
<evidence type="ECO:0000313" key="3">
    <source>
        <dbReference type="Proteomes" id="UP000287033"/>
    </source>
</evidence>
<dbReference type="GO" id="GO:0033617">
    <property type="term" value="P:mitochondrial respiratory chain complex IV assembly"/>
    <property type="evidence" value="ECO:0007669"/>
    <property type="project" value="InterPro"/>
</dbReference>
<name>A0A401S7Q5_CHIPU</name>
<organism evidence="2 3">
    <name type="scientific">Chiloscyllium punctatum</name>
    <name type="common">Brownbanded bambooshark</name>
    <name type="synonym">Hemiscyllium punctatum</name>
    <dbReference type="NCBI Taxonomy" id="137246"/>
    <lineage>
        <taxon>Eukaryota</taxon>
        <taxon>Metazoa</taxon>
        <taxon>Chordata</taxon>
        <taxon>Craniata</taxon>
        <taxon>Vertebrata</taxon>
        <taxon>Chondrichthyes</taxon>
        <taxon>Elasmobranchii</taxon>
        <taxon>Galeomorphii</taxon>
        <taxon>Galeoidea</taxon>
        <taxon>Orectolobiformes</taxon>
        <taxon>Hemiscylliidae</taxon>
        <taxon>Chiloscyllium</taxon>
    </lineage>
</organism>
<dbReference type="PANTHER" id="PTHR34923">
    <property type="entry name" value="SMALL INTEGRAL MEMBRANE PROTEIN 20"/>
    <property type="match status" value="1"/>
</dbReference>
<keyword evidence="1" id="KW-1133">Transmembrane helix</keyword>
<dbReference type="AlphaFoldDB" id="A0A401S7Q5"/>
<keyword evidence="1" id="KW-0472">Membrane</keyword>
<dbReference type="Proteomes" id="UP000287033">
    <property type="component" value="Unassembled WGS sequence"/>
</dbReference>
<accession>A0A401S7Q5</accession>
<gene>
    <name evidence="2" type="ORF">chiPu_0004828</name>
</gene>
<evidence type="ECO:0008006" key="4">
    <source>
        <dbReference type="Google" id="ProtNLM"/>
    </source>
</evidence>
<feature type="transmembrane region" description="Helical" evidence="1">
    <location>
        <begin position="7"/>
        <end position="26"/>
    </location>
</feature>
<evidence type="ECO:0000256" key="1">
    <source>
        <dbReference type="SAM" id="Phobius"/>
    </source>
</evidence>
<protein>
    <recommendedName>
        <fullName evidence="4">Small integral membrane protein 20</fullName>
    </recommendedName>
</protein>
<dbReference type="Pfam" id="PF15061">
    <property type="entry name" value="MITRAC7_Phoenixin"/>
    <property type="match status" value="1"/>
</dbReference>
<dbReference type="InterPro" id="IPR027917">
    <property type="entry name" value="MITRAC7/Phoenixin"/>
</dbReference>
<evidence type="ECO:0000313" key="2">
    <source>
        <dbReference type="EMBL" id="GCC26411.1"/>
    </source>
</evidence>
<dbReference type="OMA" id="YPIFVYP"/>
<dbReference type="PANTHER" id="PTHR34923:SF1">
    <property type="entry name" value="SMALL INTEGRAL MEMBRANE PROTEIN 20"/>
    <property type="match status" value="1"/>
</dbReference>
<reference evidence="2 3" key="1">
    <citation type="journal article" date="2018" name="Nat. Ecol. Evol.">
        <title>Shark genomes provide insights into elasmobranch evolution and the origin of vertebrates.</title>
        <authorList>
            <person name="Hara Y"/>
            <person name="Yamaguchi K"/>
            <person name="Onimaru K"/>
            <person name="Kadota M"/>
            <person name="Koyanagi M"/>
            <person name="Keeley SD"/>
            <person name="Tatsumi K"/>
            <person name="Tanaka K"/>
            <person name="Motone F"/>
            <person name="Kageyama Y"/>
            <person name="Nozu R"/>
            <person name="Adachi N"/>
            <person name="Nishimura O"/>
            <person name="Nakagawa R"/>
            <person name="Tanegashima C"/>
            <person name="Kiyatake I"/>
            <person name="Matsumoto R"/>
            <person name="Murakumo K"/>
            <person name="Nishida K"/>
            <person name="Terakita A"/>
            <person name="Kuratani S"/>
            <person name="Sato K"/>
            <person name="Hyodo S Kuraku.S."/>
        </authorList>
    </citation>
    <scope>NUCLEOTIDE SEQUENCE [LARGE SCALE GENOMIC DNA]</scope>
</reference>
<dbReference type="OrthoDB" id="8755372at2759"/>
<dbReference type="EMBL" id="BEZZ01000122">
    <property type="protein sequence ID" value="GCC26411.1"/>
    <property type="molecule type" value="Genomic_DNA"/>
</dbReference>
<dbReference type="GO" id="GO:0005743">
    <property type="term" value="C:mitochondrial inner membrane"/>
    <property type="evidence" value="ECO:0007669"/>
    <property type="project" value="TreeGrafter"/>
</dbReference>
<comment type="caution">
    <text evidence="2">The sequence shown here is derived from an EMBL/GenBank/DDBJ whole genome shotgun (WGS) entry which is preliminary data.</text>
</comment>
<proteinExistence type="predicted"/>
<sequence length="67" mass="7739">MAGHARVVFLFGGFAALLGAAFYPIYFRPLIYTEQYRQEQKVNRTGIKQEEIQPGGMKVWSDPFNRK</sequence>
<keyword evidence="3" id="KW-1185">Reference proteome</keyword>